<evidence type="ECO:0000313" key="1">
    <source>
        <dbReference type="EMBL" id="KAI9903140.1"/>
    </source>
</evidence>
<comment type="caution">
    <text evidence="1">The sequence shown here is derived from an EMBL/GenBank/DDBJ whole genome shotgun (WGS) entry which is preliminary data.</text>
</comment>
<reference evidence="1" key="1">
    <citation type="submission" date="2022-10" db="EMBL/GenBank/DDBJ databases">
        <title>Complete Genome of Trichothecium roseum strain YXFP-22015, a Plant Pathogen Isolated from Citrus.</title>
        <authorList>
            <person name="Wang Y."/>
            <person name="Zhu L."/>
        </authorList>
    </citation>
    <scope>NUCLEOTIDE SEQUENCE</scope>
    <source>
        <strain evidence="1">YXFP-22015</strain>
    </source>
</reference>
<dbReference type="EMBL" id="CM047941">
    <property type="protein sequence ID" value="KAI9903140.1"/>
    <property type="molecule type" value="Genomic_DNA"/>
</dbReference>
<sequence>MVFGWLFSRRSAASAQKPARRSISPQSLSRRRVDRSLPYTSAACPLPRGEQEVRDWVVSGGNEESTDAIKSAVQAASQDKSHRVISRVLVSSVNPGGPWSARSSCSSVDEPQLSGPSALPEYGESLMMASYLRCSTSKLPPDGYSRFSSISELGLREPAEPSPSPASTSSLSSAASLELVESCEVAEAVECKLARPATVYCPLPHTKTDPETSDSLYDPEIISDAHELKVKSFRLSEPFESESSDDESTYGDDEEEDDYDDYDFDDCSFAEEAPAGYTRLHQPILRDGKKLPIRVVSCASTPDPSTPYPVQEAQFADFGEVSDMENDDYWATGATNSTYRFQTADLDDVSDLDEDDLDFMDVDADADGYTRRNHFDRLPGRAANECTTLVRLEGPQPGQPKALGTYCVGTVNPRSERGRDLMATINGAYSLAPDVPIARTRRAVAGNLSLIHHLVAGTVPRPDFDLRARDARRAWPEVVDALICISWGEHALAVEIWLLLEEALFRRKKLQLSNSNSNNKSFADRCRALPSPLRTCTSAQDQDQDQDQDQEHIEYSSADCAIIDDDDDDDEMFDITDFIKPMRNPKIMRLRGGAGQLPQGHGDIDAEEPEGDEAARAFRGKVTATTATSPESGEPAGTKLKEVVDADSL</sequence>
<gene>
    <name evidence="1" type="ORF">N3K66_002492</name>
</gene>
<organism evidence="1 2">
    <name type="scientific">Trichothecium roseum</name>
    <dbReference type="NCBI Taxonomy" id="47278"/>
    <lineage>
        <taxon>Eukaryota</taxon>
        <taxon>Fungi</taxon>
        <taxon>Dikarya</taxon>
        <taxon>Ascomycota</taxon>
        <taxon>Pezizomycotina</taxon>
        <taxon>Sordariomycetes</taxon>
        <taxon>Hypocreomycetidae</taxon>
        <taxon>Hypocreales</taxon>
        <taxon>Hypocreales incertae sedis</taxon>
        <taxon>Trichothecium</taxon>
    </lineage>
</organism>
<evidence type="ECO:0000313" key="2">
    <source>
        <dbReference type="Proteomes" id="UP001163324"/>
    </source>
</evidence>
<accession>A0ACC0VBP9</accession>
<proteinExistence type="predicted"/>
<keyword evidence="2" id="KW-1185">Reference proteome</keyword>
<protein>
    <submittedName>
        <fullName evidence="1">Uncharacterized protein</fullName>
    </submittedName>
</protein>
<dbReference type="Proteomes" id="UP001163324">
    <property type="component" value="Chromosome 2"/>
</dbReference>
<name>A0ACC0VBP9_9HYPO</name>